<dbReference type="Pfam" id="PF04632">
    <property type="entry name" value="FUSC"/>
    <property type="match status" value="1"/>
</dbReference>
<keyword evidence="3" id="KW-1185">Reference proteome</keyword>
<evidence type="ECO:0000313" key="2">
    <source>
        <dbReference type="EMBL" id="MXN19600.1"/>
    </source>
</evidence>
<feature type="transmembrane region" description="Helical" evidence="1">
    <location>
        <begin position="445"/>
        <end position="466"/>
    </location>
</feature>
<reference evidence="2 3" key="1">
    <citation type="submission" date="2019-12" db="EMBL/GenBank/DDBJ databases">
        <authorList>
            <person name="Li M."/>
        </authorList>
    </citation>
    <scope>NUCLEOTIDE SEQUENCE [LARGE SCALE GENOMIC DNA]</scope>
    <source>
        <strain evidence="2 3">GBMRC 2024</strain>
    </source>
</reference>
<evidence type="ECO:0000256" key="1">
    <source>
        <dbReference type="SAM" id="Phobius"/>
    </source>
</evidence>
<keyword evidence="1" id="KW-0472">Membrane</keyword>
<keyword evidence="1" id="KW-1133">Transmembrane helix</keyword>
<dbReference type="RefSeq" id="WP_160895723.1">
    <property type="nucleotide sequence ID" value="NZ_WUMU01000019.1"/>
</dbReference>
<feature type="transmembrane region" description="Helical" evidence="1">
    <location>
        <begin position="371"/>
        <end position="390"/>
    </location>
</feature>
<organism evidence="2 3">
    <name type="scientific">Pseudooceanicola albus</name>
    <dbReference type="NCBI Taxonomy" id="2692189"/>
    <lineage>
        <taxon>Bacteria</taxon>
        <taxon>Pseudomonadati</taxon>
        <taxon>Pseudomonadota</taxon>
        <taxon>Alphaproteobacteria</taxon>
        <taxon>Rhodobacterales</taxon>
        <taxon>Paracoccaceae</taxon>
        <taxon>Pseudooceanicola</taxon>
    </lineage>
</organism>
<protein>
    <submittedName>
        <fullName evidence="2">FUSC family protein</fullName>
    </submittedName>
</protein>
<accession>A0A6L7G8D3</accession>
<feature type="transmembrane region" description="Helical" evidence="1">
    <location>
        <begin position="396"/>
        <end position="416"/>
    </location>
</feature>
<dbReference type="EMBL" id="WUMU01000019">
    <property type="protein sequence ID" value="MXN19600.1"/>
    <property type="molecule type" value="Genomic_DNA"/>
</dbReference>
<dbReference type="InterPro" id="IPR006726">
    <property type="entry name" value="PHBA_efflux_AaeB/fusaric-R"/>
</dbReference>
<dbReference type="GO" id="GO:0005886">
    <property type="term" value="C:plasma membrane"/>
    <property type="evidence" value="ECO:0007669"/>
    <property type="project" value="InterPro"/>
</dbReference>
<name>A0A6L7G8D3_9RHOB</name>
<keyword evidence="1" id="KW-0812">Transmembrane</keyword>
<feature type="transmembrane region" description="Helical" evidence="1">
    <location>
        <begin position="88"/>
        <end position="104"/>
    </location>
</feature>
<feature type="transmembrane region" description="Helical" evidence="1">
    <location>
        <begin position="15"/>
        <end position="35"/>
    </location>
</feature>
<dbReference type="Proteomes" id="UP000477911">
    <property type="component" value="Unassembled WGS sequence"/>
</dbReference>
<sequence>MTSVLERLGFDPGKLAFAGRTAIAACLALLLAWALGLHHPQWAAMSVWAASQPLRGQLLEKSLFRILGTLAGAAVGILLVQAYRVEPLLMVAGLALWVALCTATTNLLRGFVAYGAVLAGYSAAMVSLIDIGQPDHVLAIGADRVATVLTGVVVATLVGLLLAGRINPAAGLRADIRTLVADILTQLGVPGGASGTPRAALLERIAAIEEGLDPHAAGSLRSRQQVRSLRAVLISAVALLMQTGRPPASPNLSAAARALRNGQLDTAISHLDAVNLADPDQAAALSDLRDALARLETTEAAPTTRPEPPVVLHRDWLGAREAGLRALTALLLVGVFWQVSGWSSGNLMLLGLSVMISLFSTFESPVRMMRWVGIGQTTGVLGMLACRWLLWPHAGAEVQLILMMMPFVLLGAFVMAHHRTVPIAFDYNMVFLLTLQPHFPLTGSFGQSVMAGVGVVMAPMFAWVMYRFMFHARPERRAETLVRMTRQDLAAFAADPRALDNGRVWQARLYHRVLRLIRTSLRTGQGSEAAIRHGLDALRVWNAVRQLHAVLADPALPARERDTFTQALKRIERIEADPAPALDSVTQLSPRLQAR</sequence>
<dbReference type="AlphaFoldDB" id="A0A6L7G8D3"/>
<gene>
    <name evidence="2" type="ORF">GR170_17340</name>
</gene>
<feature type="transmembrane region" description="Helical" evidence="1">
    <location>
        <begin position="111"/>
        <end position="132"/>
    </location>
</feature>
<proteinExistence type="predicted"/>
<comment type="caution">
    <text evidence="2">The sequence shown here is derived from an EMBL/GenBank/DDBJ whole genome shotgun (WGS) entry which is preliminary data.</text>
</comment>
<dbReference type="GO" id="GO:0022857">
    <property type="term" value="F:transmembrane transporter activity"/>
    <property type="evidence" value="ECO:0007669"/>
    <property type="project" value="InterPro"/>
</dbReference>
<feature type="transmembrane region" description="Helical" evidence="1">
    <location>
        <begin position="144"/>
        <end position="163"/>
    </location>
</feature>
<evidence type="ECO:0000313" key="3">
    <source>
        <dbReference type="Proteomes" id="UP000477911"/>
    </source>
</evidence>
<feature type="transmembrane region" description="Helical" evidence="1">
    <location>
        <begin position="63"/>
        <end position="82"/>
    </location>
</feature>